<dbReference type="Pfam" id="PF09351">
    <property type="entry name" value="DUF1993"/>
    <property type="match status" value="1"/>
</dbReference>
<reference evidence="1" key="1">
    <citation type="submission" date="2023-02" db="EMBL/GenBank/DDBJ databases">
        <title>Tahibacter soli sp. nov. isolated from soil.</title>
        <authorList>
            <person name="Baek J.H."/>
            <person name="Lee J.K."/>
            <person name="Choi D.G."/>
            <person name="Jeon C.O."/>
        </authorList>
    </citation>
    <scope>NUCLEOTIDE SEQUENCE</scope>
    <source>
        <strain evidence="1">BL</strain>
    </source>
</reference>
<evidence type="ECO:0000313" key="2">
    <source>
        <dbReference type="Proteomes" id="UP001139971"/>
    </source>
</evidence>
<dbReference type="EMBL" id="JAOVZO020000020">
    <property type="protein sequence ID" value="MDC8015578.1"/>
    <property type="molecule type" value="Genomic_DNA"/>
</dbReference>
<dbReference type="Gene3D" id="1.20.120.450">
    <property type="entry name" value="dinb family like domain"/>
    <property type="match status" value="1"/>
</dbReference>
<dbReference type="RefSeq" id="WP_263545207.1">
    <property type="nucleotide sequence ID" value="NZ_JAOVZO020000020.1"/>
</dbReference>
<proteinExistence type="predicted"/>
<name>A0A9X3YRA2_9GAMM</name>
<dbReference type="PANTHER" id="PTHR36922">
    <property type="entry name" value="BLL2446 PROTEIN"/>
    <property type="match status" value="1"/>
</dbReference>
<keyword evidence="2" id="KW-1185">Reference proteome</keyword>
<dbReference type="InterPro" id="IPR018531">
    <property type="entry name" value="DUF1993"/>
</dbReference>
<evidence type="ECO:0000313" key="1">
    <source>
        <dbReference type="EMBL" id="MDC8015578.1"/>
    </source>
</evidence>
<dbReference type="SUPFAM" id="SSF109854">
    <property type="entry name" value="DinB/YfiT-like putative metalloenzymes"/>
    <property type="match status" value="1"/>
</dbReference>
<protein>
    <submittedName>
        <fullName evidence="1">DUF1993 domain-containing protein</fullName>
    </submittedName>
</protein>
<dbReference type="PANTHER" id="PTHR36922:SF1">
    <property type="entry name" value="DUF1993 DOMAIN-CONTAINING PROTEIN"/>
    <property type="match status" value="1"/>
</dbReference>
<dbReference type="InterPro" id="IPR034660">
    <property type="entry name" value="DinB/YfiT-like"/>
</dbReference>
<dbReference type="Proteomes" id="UP001139971">
    <property type="component" value="Unassembled WGS sequence"/>
</dbReference>
<dbReference type="AlphaFoldDB" id="A0A9X3YRA2"/>
<organism evidence="1 2">
    <name type="scientific">Tahibacter soli</name>
    <dbReference type="NCBI Taxonomy" id="2983605"/>
    <lineage>
        <taxon>Bacteria</taxon>
        <taxon>Pseudomonadati</taxon>
        <taxon>Pseudomonadota</taxon>
        <taxon>Gammaproteobacteria</taxon>
        <taxon>Lysobacterales</taxon>
        <taxon>Rhodanobacteraceae</taxon>
        <taxon>Tahibacter</taxon>
    </lineage>
</organism>
<sequence length="168" mass="18439">MSLSIHATVVNTITHMFDSLSALLDRAEADAVARGYDVSVLLGSRLAPDMFPLSRQIQSASDTAKATVGRLAGVEIPSFPDTETTLPELRERIRKTVDFVRSVPASSFEGADAREVIVKARDRTFTFTGADYLVTWGLPNFYFHITTAYAILRHNGVSIGKRDYLGLS</sequence>
<accession>A0A9X3YRA2</accession>
<gene>
    <name evidence="1" type="ORF">OD750_023880</name>
</gene>
<comment type="caution">
    <text evidence="1">The sequence shown here is derived from an EMBL/GenBank/DDBJ whole genome shotgun (WGS) entry which is preliminary data.</text>
</comment>